<dbReference type="InterPro" id="IPR007391">
    <property type="entry name" value="Vancomycin_resist_VanW"/>
</dbReference>
<name>A0A5J6SIB4_9BACI</name>
<dbReference type="PROSITE" id="PS51257">
    <property type="entry name" value="PROKAR_LIPOPROTEIN"/>
    <property type="match status" value="1"/>
</dbReference>
<dbReference type="Pfam" id="PF04294">
    <property type="entry name" value="VanW"/>
    <property type="match status" value="1"/>
</dbReference>
<reference evidence="1 2" key="1">
    <citation type="submission" date="2018-07" db="EMBL/GenBank/DDBJ databases">
        <title>Complete genome sequence of Psychrobacillus sp. PB01, isolated from iceberg, and comparative genome analysis of Psychrobacillus strains.</title>
        <authorList>
            <person name="Lee P.C."/>
        </authorList>
    </citation>
    <scope>NUCLEOTIDE SEQUENCE [LARGE SCALE GENOMIC DNA]</scope>
    <source>
        <strain evidence="1 2">PB01</strain>
    </source>
</reference>
<dbReference type="PANTHER" id="PTHR35788">
    <property type="entry name" value="EXPORTED PROTEIN-RELATED"/>
    <property type="match status" value="1"/>
</dbReference>
<evidence type="ECO:0008006" key="3">
    <source>
        <dbReference type="Google" id="ProtNLM"/>
    </source>
</evidence>
<proteinExistence type="predicted"/>
<dbReference type="KEGG" id="psyo:PB01_01320"/>
<dbReference type="InterPro" id="IPR052913">
    <property type="entry name" value="Glycopeptide_resist_protein"/>
</dbReference>
<evidence type="ECO:0000313" key="1">
    <source>
        <dbReference type="EMBL" id="QFF97561.1"/>
    </source>
</evidence>
<evidence type="ECO:0000313" key="2">
    <source>
        <dbReference type="Proteomes" id="UP000325517"/>
    </source>
</evidence>
<accession>A0A5J6SIB4</accession>
<dbReference type="OrthoDB" id="9813301at2"/>
<keyword evidence="2" id="KW-1185">Reference proteome</keyword>
<gene>
    <name evidence="1" type="ORF">PB01_01320</name>
</gene>
<dbReference type="AlphaFoldDB" id="A0A5J6SIB4"/>
<sequence>MKRWIVALVILCLVGLAGCLEKTVNEELETSNNEGKQPVDEVKTPVTYEEEAEKETKPLVVNIVDPNTLEIIKTLSPTNLGYETDVETYKKEIEKLAYELARGTETEAGYDTRMVLDKIDENGQIIKGSPRIILKESELVTRIIDASITGKDVEIPLYVTESNYNIEDILRLEEVIIASYTTYFNPSDVNRNKNIEISAKAINNVIVGSRDYFSFNEITGPRDEKNGYQPAPEIINKKLVMGIGGGVCQTSSTLFNVVDQLWVTYVERHHHSLDIGYVPKGRDATVSYGALDFRFQNTSDAPFLIKAVYGNDFLTIEVRTSKEYEGIAD</sequence>
<protein>
    <recommendedName>
        <fullName evidence="3">VanW family protein</fullName>
    </recommendedName>
</protein>
<dbReference type="PANTHER" id="PTHR35788:SF1">
    <property type="entry name" value="EXPORTED PROTEIN"/>
    <property type="match status" value="1"/>
</dbReference>
<organism evidence="1 2">
    <name type="scientific">Psychrobacillus glaciei</name>
    <dbReference type="NCBI Taxonomy" id="2283160"/>
    <lineage>
        <taxon>Bacteria</taxon>
        <taxon>Bacillati</taxon>
        <taxon>Bacillota</taxon>
        <taxon>Bacilli</taxon>
        <taxon>Bacillales</taxon>
        <taxon>Bacillaceae</taxon>
        <taxon>Psychrobacillus</taxon>
    </lineage>
</organism>
<dbReference type="EMBL" id="CP031223">
    <property type="protein sequence ID" value="QFF97561.1"/>
    <property type="molecule type" value="Genomic_DNA"/>
</dbReference>
<dbReference type="RefSeq" id="WP_151698510.1">
    <property type="nucleotide sequence ID" value="NZ_CP031223.1"/>
</dbReference>
<dbReference type="Proteomes" id="UP000325517">
    <property type="component" value="Chromosome"/>
</dbReference>